<proteinExistence type="inferred from homology"/>
<evidence type="ECO:0000256" key="4">
    <source>
        <dbReference type="ARBA" id="ARBA00022989"/>
    </source>
</evidence>
<evidence type="ECO:0000256" key="3">
    <source>
        <dbReference type="ARBA" id="ARBA00022692"/>
    </source>
</evidence>
<dbReference type="PANTHER" id="PTHR48022">
    <property type="entry name" value="PLASTIDIC GLUCOSE TRANSPORTER 4"/>
    <property type="match status" value="1"/>
</dbReference>
<evidence type="ECO:0000259" key="7">
    <source>
        <dbReference type="PROSITE" id="PS50850"/>
    </source>
</evidence>
<evidence type="ECO:0000313" key="8">
    <source>
        <dbReference type="EMBL" id="KAK6919314.1"/>
    </source>
</evidence>
<keyword evidence="8" id="KW-0813">Transport</keyword>
<dbReference type="Gene3D" id="1.20.1250.20">
    <property type="entry name" value="MFS general substrate transporter like domains"/>
    <property type="match status" value="1"/>
</dbReference>
<feature type="transmembrane region" description="Helical" evidence="6">
    <location>
        <begin position="86"/>
        <end position="110"/>
    </location>
</feature>
<gene>
    <name evidence="8" type="ORF">RJ641_015218</name>
</gene>
<dbReference type="InterPro" id="IPR005828">
    <property type="entry name" value="MFS_sugar_transport-like"/>
</dbReference>
<feature type="transmembrane region" description="Helical" evidence="6">
    <location>
        <begin position="44"/>
        <end position="66"/>
    </location>
</feature>
<dbReference type="InterPro" id="IPR050360">
    <property type="entry name" value="MFS_Sugar_Transporters"/>
</dbReference>
<evidence type="ECO:0000256" key="1">
    <source>
        <dbReference type="ARBA" id="ARBA00004141"/>
    </source>
</evidence>
<keyword evidence="4 6" id="KW-1133">Transmembrane helix</keyword>
<keyword evidence="5 6" id="KW-0472">Membrane</keyword>
<protein>
    <submittedName>
        <fullName evidence="8">Major facilitator, sugar transporter-like</fullName>
    </submittedName>
</protein>
<organism evidence="8 9">
    <name type="scientific">Dillenia turbinata</name>
    <dbReference type="NCBI Taxonomy" id="194707"/>
    <lineage>
        <taxon>Eukaryota</taxon>
        <taxon>Viridiplantae</taxon>
        <taxon>Streptophyta</taxon>
        <taxon>Embryophyta</taxon>
        <taxon>Tracheophyta</taxon>
        <taxon>Spermatophyta</taxon>
        <taxon>Magnoliopsida</taxon>
        <taxon>eudicotyledons</taxon>
        <taxon>Gunneridae</taxon>
        <taxon>Pentapetalae</taxon>
        <taxon>Dilleniales</taxon>
        <taxon>Dilleniaceae</taxon>
        <taxon>Dillenia</taxon>
    </lineage>
</organism>
<dbReference type="PANTHER" id="PTHR48022:SF85">
    <property type="entry name" value="OS09G0452300 PROTEIN"/>
    <property type="match status" value="1"/>
</dbReference>
<sequence length="156" mass="16812">MVSLDVKVSSGGSKDLRSNLVQTKDSENVSTLTKRRKEDFDLGWVRAFPHVLVASMSNFLSGYHIGVMNGPIVSVAWKLSFEDNPTLDGLVVSIFIAGAFIGSIGSGSLVDKLGCRHTFQVDTLPLILGGLIFVISQNDKDILGVVDYFASCSTRS</sequence>
<accession>A0AAN8URM6</accession>
<comment type="subcellular location">
    <subcellularLocation>
        <location evidence="1">Membrane</location>
        <topology evidence="1">Multi-pass membrane protein</topology>
    </subcellularLocation>
</comment>
<evidence type="ECO:0000256" key="2">
    <source>
        <dbReference type="ARBA" id="ARBA00010992"/>
    </source>
</evidence>
<dbReference type="InterPro" id="IPR036259">
    <property type="entry name" value="MFS_trans_sf"/>
</dbReference>
<dbReference type="Proteomes" id="UP001370490">
    <property type="component" value="Unassembled WGS sequence"/>
</dbReference>
<dbReference type="InterPro" id="IPR020846">
    <property type="entry name" value="MFS_dom"/>
</dbReference>
<evidence type="ECO:0000256" key="5">
    <source>
        <dbReference type="ARBA" id="ARBA00023136"/>
    </source>
</evidence>
<keyword evidence="8" id="KW-0762">Sugar transport</keyword>
<dbReference type="AlphaFoldDB" id="A0AAN8URM6"/>
<name>A0AAN8URM6_9MAGN</name>
<dbReference type="GO" id="GO:0016020">
    <property type="term" value="C:membrane"/>
    <property type="evidence" value="ECO:0007669"/>
    <property type="project" value="UniProtKB-SubCell"/>
</dbReference>
<reference evidence="8 9" key="1">
    <citation type="submission" date="2023-12" db="EMBL/GenBank/DDBJ databases">
        <title>A high-quality genome assembly for Dillenia turbinata (Dilleniales).</title>
        <authorList>
            <person name="Chanderbali A."/>
        </authorList>
    </citation>
    <scope>NUCLEOTIDE SEQUENCE [LARGE SCALE GENOMIC DNA]</scope>
    <source>
        <strain evidence="8">LSX21</strain>
        <tissue evidence="8">Leaf</tissue>
    </source>
</reference>
<keyword evidence="9" id="KW-1185">Reference proteome</keyword>
<dbReference type="SUPFAM" id="SSF103473">
    <property type="entry name" value="MFS general substrate transporter"/>
    <property type="match status" value="1"/>
</dbReference>
<comment type="caution">
    <text evidence="8">The sequence shown here is derived from an EMBL/GenBank/DDBJ whole genome shotgun (WGS) entry which is preliminary data.</text>
</comment>
<dbReference type="PROSITE" id="PS50850">
    <property type="entry name" value="MFS"/>
    <property type="match status" value="1"/>
</dbReference>
<feature type="domain" description="Major facilitator superfamily (MFS) profile" evidence="7">
    <location>
        <begin position="50"/>
        <end position="156"/>
    </location>
</feature>
<dbReference type="GO" id="GO:0005351">
    <property type="term" value="F:carbohydrate:proton symporter activity"/>
    <property type="evidence" value="ECO:0007669"/>
    <property type="project" value="TreeGrafter"/>
</dbReference>
<dbReference type="Pfam" id="PF00083">
    <property type="entry name" value="Sugar_tr"/>
    <property type="match status" value="1"/>
</dbReference>
<evidence type="ECO:0000313" key="9">
    <source>
        <dbReference type="Proteomes" id="UP001370490"/>
    </source>
</evidence>
<evidence type="ECO:0000256" key="6">
    <source>
        <dbReference type="SAM" id="Phobius"/>
    </source>
</evidence>
<dbReference type="EMBL" id="JBAMMX010000021">
    <property type="protein sequence ID" value="KAK6919314.1"/>
    <property type="molecule type" value="Genomic_DNA"/>
</dbReference>
<comment type="similarity">
    <text evidence="2">Belongs to the major facilitator superfamily. Sugar transporter (TC 2.A.1.1) family.</text>
</comment>
<keyword evidence="3 6" id="KW-0812">Transmembrane</keyword>